<dbReference type="InterPro" id="IPR031325">
    <property type="entry name" value="RHS_repeat"/>
</dbReference>
<evidence type="ECO:0000259" key="3">
    <source>
        <dbReference type="Pfam" id="PF20148"/>
    </source>
</evidence>
<protein>
    <submittedName>
        <fullName evidence="6">RHS repeat-associated core domain-containing protein</fullName>
    </submittedName>
</protein>
<dbReference type="InterPro" id="IPR045351">
    <property type="entry name" value="DUF6531"/>
</dbReference>
<gene>
    <name evidence="6" type="ORF">ACFQ16_21395</name>
</gene>
<dbReference type="Pfam" id="PF20148">
    <property type="entry name" value="DUF6531"/>
    <property type="match status" value="1"/>
</dbReference>
<dbReference type="PRINTS" id="PR00394">
    <property type="entry name" value="RHSPROTEIN"/>
</dbReference>
<evidence type="ECO:0000256" key="1">
    <source>
        <dbReference type="ARBA" id="ARBA00022737"/>
    </source>
</evidence>
<dbReference type="NCBIfam" id="TIGR01643">
    <property type="entry name" value="YD_repeat_2x"/>
    <property type="match status" value="6"/>
</dbReference>
<feature type="domain" description="Teneurin-like YD-shell" evidence="4">
    <location>
        <begin position="846"/>
        <end position="977"/>
    </location>
</feature>
<dbReference type="SUPFAM" id="SSF69304">
    <property type="entry name" value="Tricorn protease N-terminal domain"/>
    <property type="match status" value="1"/>
</dbReference>
<evidence type="ECO:0000259" key="5">
    <source>
        <dbReference type="Pfam" id="PF25547"/>
    </source>
</evidence>
<comment type="caution">
    <text evidence="6">The sequence shown here is derived from an EMBL/GenBank/DDBJ whole genome shotgun (WGS) entry which is preliminary data.</text>
</comment>
<dbReference type="InterPro" id="IPR057746">
    <property type="entry name" value="CpnT-like_N"/>
</dbReference>
<dbReference type="EMBL" id="JBHTIW010000020">
    <property type="protein sequence ID" value="MFD0922308.1"/>
    <property type="molecule type" value="Genomic_DNA"/>
</dbReference>
<evidence type="ECO:0000256" key="2">
    <source>
        <dbReference type="SAM" id="MobiDB-lite"/>
    </source>
</evidence>
<dbReference type="InterPro" id="IPR056823">
    <property type="entry name" value="TEN-like_YD-shell"/>
</dbReference>
<feature type="domain" description="Teneurin-like YD-shell" evidence="4">
    <location>
        <begin position="1027"/>
        <end position="1330"/>
    </location>
</feature>
<dbReference type="Pfam" id="PF05593">
    <property type="entry name" value="RHS_repeat"/>
    <property type="match status" value="2"/>
</dbReference>
<sequence>MSNPLVASRQDSTQSFSGVSVLESVEDTKNEINSGSWSAGVDAVGTALDAVGMAMDPFGAILSAGVGWLMEHVGPLSDALDQLTGDPDQIKAHAQTWQNVSEELGDIKTELADRIKKDTAEWSGQAADSYRKRSEDTANLLAAAQSAAEGASNGVSTAGEVVAGVRTMVRDIIADLVGHLVSWALQVVATLGIGMAWVLPQVVSAVAKTVSQIAGITTKLVQAIQKLTKLLSKLGKGFGDVSKQLKKIEADGNGPGGGKPGPGSGKGDPGGPGSTKPAGEHDKPNSDGPASTTPAGAHTSSAPDSPSSGGSHGPVDKSPDSGSAPDVTTPSGATGGGSTSRGGGGSSNKPDNPRDRAIQADDLCTGGSEPVDLATGHVVMTETDLEIRGPLSLVLMRMHVSSYPAGRWFGPTWTSTLDQRLEIDEENVCYFSPDGMILVYPLPAVGSEVLPIDGPRWPLRQHADGSYSLVDPLREHTSRFGRLTAGSRTLPLLAVEDAAGRRIDIEHHRFGPPRVIRHSDGYRVEIDSAGERVTAIRVLDPERVQNVLVMRYAYDDRGRLAEVINSTGKALRFSYDDAGRLTEWRDRNDFWFRYSYDEHGRCVRTTGPDGFFDSVFTYDPERMVTTYTDSLGGVKEFQFNEAKQLVRESDALGGTTLSTWDRYDRLLSRTDPLGRTTHYEYDELGRPKWITRPDGSVVRLYFEGEAVTSIAVDDGERTWFRDYDGEELDPFGGKVGVAAELDLDAIRSGRLDGPGAEPAAEPDRSVLDVFGRPRETAAPGGGRIQLGWTVEGGRAWLVDPLGGRQQWRYDPEGNEIAHVDQLGAVTTAEHGPFETPVADTDPSGARTTRTYDTERRLTSVTNPQGQTWRYTRDLAGRVVAETDFDGRVQRYSYDAAGQLVRSVNGAGEETHYVYDVLGNLVEWRAPSGVTTYTYSPVGHIVRAANDDAVVEFERDDEGRVTAETVNGRTVTFTYDDEASTIRRRTPSGVDSAWNYDTAGRALGLSFGGHWLTFGYDAAGREVNRALDGTVALAQSYDAEQRLTSQEVTLRSGQPVLRRRFHYRPDGELVGVDDGIRGSIRYQIDPVGRVVEVIAPDRRENYRYDGMNNVVASDGLADAETGPRRYAGNTLVAAGAVGFRYDAQGRLVGRTDRTGRTWHYAWDSHDRLVAVTTPEGVVWRYRYDPVGRRIAKQRLAPDASTVVEQVEFAWDGGTLIEQVHTDPNGVRTVTTWAHRPDDGAPVAQLERVGSLERFHAIVTDQVGTPTELVDPAGSLAWHGRTSLWGRELPAPRGAATTPLRFPGQYADAETGLNYNVYRYYDPATGRYLSQDPLGLAPAPNPVAYVGNPHREADPLGLMPKGGAGRKHGRANNAQKTGKGDHAPANNGGSASKPSEPEKKDQKPIGEYEVDGKKYKVDIEAHQNKHQSDKLPGLDVKNTGSGTKFPKGWGEDAHREHTAPNAAKIAHAKQQELREDYKHGGTDVARREAKQNQEDVWRKYQTGDASYDDVQQANARAEAALKADRDARAAQDVFKHDGFLMPDGSIKGGSDPTGSVDGLRYQVSADFRGGSNDVSYHCYPTNDNWDKVYGKDLRRR</sequence>
<reference evidence="7" key="1">
    <citation type="journal article" date="2019" name="Int. J. Syst. Evol. Microbiol.">
        <title>The Global Catalogue of Microorganisms (GCM) 10K type strain sequencing project: providing services to taxonomists for standard genome sequencing and annotation.</title>
        <authorList>
            <consortium name="The Broad Institute Genomics Platform"/>
            <consortium name="The Broad Institute Genome Sequencing Center for Infectious Disease"/>
            <person name="Wu L."/>
            <person name="Ma J."/>
        </authorList>
    </citation>
    <scope>NUCLEOTIDE SEQUENCE [LARGE SCALE GENOMIC DNA]</scope>
    <source>
        <strain evidence="7">CCUG 56401</strain>
    </source>
</reference>
<evidence type="ECO:0000259" key="4">
    <source>
        <dbReference type="Pfam" id="PF25023"/>
    </source>
</evidence>
<dbReference type="PANTHER" id="PTHR32305">
    <property type="match status" value="1"/>
</dbReference>
<dbReference type="Pfam" id="PF25547">
    <property type="entry name" value="WXG100_2"/>
    <property type="match status" value="1"/>
</dbReference>
<feature type="compositionally biased region" description="Gly residues" evidence="2">
    <location>
        <begin position="333"/>
        <end position="346"/>
    </location>
</feature>
<dbReference type="Gene3D" id="1.20.1260.20">
    <property type="entry name" value="PPE superfamily"/>
    <property type="match status" value="1"/>
</dbReference>
<dbReference type="RefSeq" id="WP_345601674.1">
    <property type="nucleotide sequence ID" value="NZ_BAABLT010000045.1"/>
</dbReference>
<name>A0ABW3FXI2_9PSEU</name>
<dbReference type="PANTHER" id="PTHR32305:SF15">
    <property type="entry name" value="PROTEIN RHSA-RELATED"/>
    <property type="match status" value="1"/>
</dbReference>
<dbReference type="Proteomes" id="UP001597018">
    <property type="component" value="Unassembled WGS sequence"/>
</dbReference>
<dbReference type="InterPro" id="IPR036689">
    <property type="entry name" value="ESAT-6-like_sf"/>
</dbReference>
<feature type="region of interest" description="Disordered" evidence="2">
    <location>
        <begin position="248"/>
        <end position="370"/>
    </location>
</feature>
<proteinExistence type="predicted"/>
<evidence type="ECO:0000313" key="6">
    <source>
        <dbReference type="EMBL" id="MFD0922308.1"/>
    </source>
</evidence>
<feature type="domain" description="DUF6531" evidence="3">
    <location>
        <begin position="369"/>
        <end position="440"/>
    </location>
</feature>
<dbReference type="NCBIfam" id="TIGR03696">
    <property type="entry name" value="Rhs_assc_core"/>
    <property type="match status" value="1"/>
</dbReference>
<feature type="compositionally biased region" description="Gly residues" evidence="2">
    <location>
        <begin position="253"/>
        <end position="273"/>
    </location>
</feature>
<dbReference type="InterPro" id="IPR022385">
    <property type="entry name" value="Rhs_assc_core"/>
</dbReference>
<evidence type="ECO:0000313" key="7">
    <source>
        <dbReference type="Proteomes" id="UP001597018"/>
    </source>
</evidence>
<feature type="region of interest" description="Disordered" evidence="2">
    <location>
        <begin position="1343"/>
        <end position="1406"/>
    </location>
</feature>
<feature type="compositionally biased region" description="Low complexity" evidence="2">
    <location>
        <begin position="300"/>
        <end position="309"/>
    </location>
</feature>
<feature type="region of interest" description="Disordered" evidence="2">
    <location>
        <begin position="1536"/>
        <end position="1555"/>
    </location>
</feature>
<feature type="region of interest" description="Disordered" evidence="2">
    <location>
        <begin position="1421"/>
        <end position="1452"/>
    </location>
</feature>
<dbReference type="InterPro" id="IPR050708">
    <property type="entry name" value="T6SS_VgrG/RHS"/>
</dbReference>
<organism evidence="6 7">
    <name type="scientific">Saccharopolyspora rosea</name>
    <dbReference type="NCBI Taxonomy" id="524884"/>
    <lineage>
        <taxon>Bacteria</taxon>
        <taxon>Bacillati</taxon>
        <taxon>Actinomycetota</taxon>
        <taxon>Actinomycetes</taxon>
        <taxon>Pseudonocardiales</taxon>
        <taxon>Pseudonocardiaceae</taxon>
        <taxon>Saccharopolyspora</taxon>
    </lineage>
</organism>
<feature type="compositionally biased region" description="Basic and acidic residues" evidence="2">
    <location>
        <begin position="1393"/>
        <end position="1406"/>
    </location>
</feature>
<dbReference type="InterPro" id="IPR006530">
    <property type="entry name" value="YD"/>
</dbReference>
<dbReference type="Gene3D" id="2.180.10.10">
    <property type="entry name" value="RHS repeat-associated core"/>
    <property type="match status" value="2"/>
</dbReference>
<keyword evidence="7" id="KW-1185">Reference proteome</keyword>
<dbReference type="SUPFAM" id="SSF140453">
    <property type="entry name" value="EsxAB dimer-like"/>
    <property type="match status" value="1"/>
</dbReference>
<keyword evidence="1" id="KW-0677">Repeat</keyword>
<dbReference type="InterPro" id="IPR038332">
    <property type="entry name" value="PPE_sf"/>
</dbReference>
<dbReference type="Pfam" id="PF25023">
    <property type="entry name" value="TEN_YD-shell"/>
    <property type="match status" value="2"/>
</dbReference>
<accession>A0ABW3FXI2</accession>
<feature type="domain" description="Outer membrane channel protein CpnT-like N-terminal" evidence="5">
    <location>
        <begin position="85"/>
        <end position="208"/>
    </location>
</feature>